<organism evidence="1 2">
    <name type="scientific">Blattamonas nauphoetae</name>
    <dbReference type="NCBI Taxonomy" id="2049346"/>
    <lineage>
        <taxon>Eukaryota</taxon>
        <taxon>Metamonada</taxon>
        <taxon>Preaxostyla</taxon>
        <taxon>Oxymonadida</taxon>
        <taxon>Blattamonas</taxon>
    </lineage>
</organism>
<dbReference type="Proteomes" id="UP001281761">
    <property type="component" value="Unassembled WGS sequence"/>
</dbReference>
<dbReference type="SUPFAM" id="SSF48371">
    <property type="entry name" value="ARM repeat"/>
    <property type="match status" value="1"/>
</dbReference>
<name>A0ABQ9YJL9_9EUKA</name>
<dbReference type="InterPro" id="IPR016024">
    <property type="entry name" value="ARM-type_fold"/>
</dbReference>
<evidence type="ECO:0000313" key="2">
    <source>
        <dbReference type="Proteomes" id="UP001281761"/>
    </source>
</evidence>
<comment type="caution">
    <text evidence="1">The sequence shown here is derived from an EMBL/GenBank/DDBJ whole genome shotgun (WGS) entry which is preliminary data.</text>
</comment>
<dbReference type="EMBL" id="JARBJD010000004">
    <property type="protein sequence ID" value="KAK2963955.1"/>
    <property type="molecule type" value="Genomic_DNA"/>
</dbReference>
<keyword evidence="2" id="KW-1185">Reference proteome</keyword>
<reference evidence="1 2" key="1">
    <citation type="journal article" date="2022" name="bioRxiv">
        <title>Genomics of Preaxostyla Flagellates Illuminates Evolutionary Transitions and the Path Towards Mitochondrial Loss.</title>
        <authorList>
            <person name="Novak L.V.F."/>
            <person name="Treitli S.C."/>
            <person name="Pyrih J."/>
            <person name="Halakuc P."/>
            <person name="Pipaliya S.V."/>
            <person name="Vacek V."/>
            <person name="Brzon O."/>
            <person name="Soukal P."/>
            <person name="Eme L."/>
            <person name="Dacks J.B."/>
            <person name="Karnkowska A."/>
            <person name="Elias M."/>
            <person name="Hampl V."/>
        </authorList>
    </citation>
    <scope>NUCLEOTIDE SEQUENCE [LARGE SCALE GENOMIC DNA]</scope>
    <source>
        <strain evidence="1">NAU3</strain>
        <tissue evidence="1">Gut</tissue>
    </source>
</reference>
<evidence type="ECO:0000313" key="1">
    <source>
        <dbReference type="EMBL" id="KAK2963955.1"/>
    </source>
</evidence>
<gene>
    <name evidence="1" type="ORF">BLNAU_1032</name>
</gene>
<sequence>MLVPRNMGWTERGAQKRGDCDASSCCYLSSGASVACVEPADLCAPAAPPPRIVTFVLINWTHCTVACRLATPTEADLVVSVEFPARLARPLVLRAIHALRLQHDLLPPRSQAMPPTASHSRCSPPMKVSLHTLFMFPFSTDCDPFLKWNEDPLESQNERAILQPALDASLEAKAVEFLGAVVPKSLVSAEDFLIKISSFSDDTKANFMQSIVVFLSSSKLTITTTTMKILKNLIRRCSDLVQPALVKADLIPPIINALNPQTLSLSDCEHIHTYLISSIFNLFQFATPFGIRKLRIKDGNEQQALHEAIFQQVLVPSEEYIWHLCVNRESVIDGRQSKYFLKLLARLLEISPHYQPTMQFILHMPVFLTIPCCFTFFEADRSIWDFLSSMVNAQQEWNQTWGETRQMWKTMHRMLRTEGIEDVIEEKLRNDRDGSFGGRIVLYSIYWNKMLGVNRH</sequence>
<proteinExistence type="predicted"/>
<accession>A0ABQ9YJL9</accession>
<protein>
    <submittedName>
        <fullName evidence="1">Uncharacterized protein</fullName>
    </submittedName>
</protein>